<proteinExistence type="inferred from homology"/>
<evidence type="ECO:0000313" key="13">
    <source>
        <dbReference type="Proteomes" id="UP000224871"/>
    </source>
</evidence>
<evidence type="ECO:0000256" key="8">
    <source>
        <dbReference type="SAM" id="Phobius"/>
    </source>
</evidence>
<dbReference type="InterPro" id="IPR050638">
    <property type="entry name" value="AA-Vitamin_Transporters"/>
</dbReference>
<dbReference type="SUPFAM" id="SSF103481">
    <property type="entry name" value="Multidrug resistance efflux transporter EmrE"/>
    <property type="match status" value="2"/>
</dbReference>
<dbReference type="Proteomes" id="UP000196435">
    <property type="component" value="Unassembled WGS sequence"/>
</dbReference>
<dbReference type="OrthoDB" id="5186724at2"/>
<evidence type="ECO:0000256" key="4">
    <source>
        <dbReference type="ARBA" id="ARBA00022692"/>
    </source>
</evidence>
<comment type="similarity">
    <text evidence="2">Belongs to the drug/metabolite transporter (DMT) superfamily. 10 TMS drug/metabolite exporter (DME) (TC 2.A.7.3) family.</text>
</comment>
<evidence type="ECO:0000256" key="7">
    <source>
        <dbReference type="ARBA" id="ARBA00040595"/>
    </source>
</evidence>
<evidence type="ECO:0000256" key="5">
    <source>
        <dbReference type="ARBA" id="ARBA00022989"/>
    </source>
</evidence>
<dbReference type="Proteomes" id="UP000224871">
    <property type="component" value="Unassembled WGS sequence"/>
</dbReference>
<keyword evidence="5 8" id="KW-1133">Transmembrane helix</keyword>
<feature type="domain" description="EamA" evidence="9">
    <location>
        <begin position="14"/>
        <end position="143"/>
    </location>
</feature>
<keyword evidence="4 8" id="KW-0812">Transmembrane</keyword>
<reference evidence="12" key="2">
    <citation type="submission" date="2016-12" db="EMBL/GenBank/DDBJ databases">
        <authorList>
            <person name="Gaudriault S."/>
        </authorList>
    </citation>
    <scope>NUCLEOTIDE SEQUENCE [LARGE SCALE GENOMIC DNA]</scope>
    <source>
        <strain evidence="12">HGB1681 (deposited as PTA-6826 in the American Type Culture Collection)</strain>
    </source>
</reference>
<comment type="subcellular location">
    <subcellularLocation>
        <location evidence="1">Cell membrane</location>
        <topology evidence="1">Multi-pass membrane protein</topology>
    </subcellularLocation>
</comment>
<dbReference type="RefSeq" id="WP_086955093.1">
    <property type="nucleotide sequence ID" value="NZ_CAWNQC010000057.1"/>
</dbReference>
<feature type="transmembrane region" description="Helical" evidence="8">
    <location>
        <begin position="38"/>
        <end position="59"/>
    </location>
</feature>
<evidence type="ECO:0000313" key="12">
    <source>
        <dbReference type="Proteomes" id="UP000196435"/>
    </source>
</evidence>
<evidence type="ECO:0000313" key="10">
    <source>
        <dbReference type="EMBL" id="PHM36308.1"/>
    </source>
</evidence>
<evidence type="ECO:0000256" key="2">
    <source>
        <dbReference type="ARBA" id="ARBA00009853"/>
    </source>
</evidence>
<dbReference type="AlphaFoldDB" id="A0A1N6MSG1"/>
<evidence type="ECO:0000313" key="11">
    <source>
        <dbReference type="EMBL" id="SIP71783.1"/>
    </source>
</evidence>
<gene>
    <name evidence="10" type="ORF">Xinn_01660</name>
    <name evidence="11" type="ORF">XIS1_1260034</name>
</gene>
<keyword evidence="3" id="KW-1003">Cell membrane</keyword>
<feature type="transmembrane region" description="Helical" evidence="8">
    <location>
        <begin position="278"/>
        <end position="296"/>
    </location>
</feature>
<dbReference type="InterPro" id="IPR037185">
    <property type="entry name" value="EmrE-like"/>
</dbReference>
<feature type="transmembrane region" description="Helical" evidence="8">
    <location>
        <begin position="132"/>
        <end position="152"/>
    </location>
</feature>
<feature type="transmembrane region" description="Helical" evidence="8">
    <location>
        <begin position="158"/>
        <end position="177"/>
    </location>
</feature>
<reference evidence="10 13" key="3">
    <citation type="journal article" date="2017" name="Nat. Microbiol.">
        <title>Natural product diversity associated with the nematode symbionts Photorhabdus and Xenorhabdus.</title>
        <authorList>
            <person name="Tobias N.J."/>
            <person name="Wolff H."/>
            <person name="Djahanschiri B."/>
            <person name="Grundmann F."/>
            <person name="Kronenwerth M."/>
            <person name="Shi Y.M."/>
            <person name="Simonyi S."/>
            <person name="Grun P."/>
            <person name="Shapiro-Ilan D."/>
            <person name="Pidot S.J."/>
            <person name="Stinear T.P."/>
            <person name="Ebersberger I."/>
            <person name="Bode H.B."/>
        </authorList>
    </citation>
    <scope>NUCLEOTIDE SEQUENCE [LARGE SCALE GENOMIC DNA]</scope>
    <source>
        <strain evidence="10 13">DSM 16336</strain>
    </source>
</reference>
<keyword evidence="13" id="KW-1185">Reference proteome</keyword>
<dbReference type="PANTHER" id="PTHR32322:SF18">
    <property type="entry name" value="S-ADENOSYLMETHIONINE_S-ADENOSYLHOMOCYSTEINE TRANSPORTER"/>
    <property type="match status" value="1"/>
</dbReference>
<evidence type="ECO:0000256" key="6">
    <source>
        <dbReference type="ARBA" id="ARBA00023136"/>
    </source>
</evidence>
<dbReference type="InterPro" id="IPR000620">
    <property type="entry name" value="EamA_dom"/>
</dbReference>
<feature type="domain" description="EamA" evidence="9">
    <location>
        <begin position="158"/>
        <end position="297"/>
    </location>
</feature>
<sequence length="302" mass="32153">MIIKSDDYSSYIKLTIVSMIWGGTFIAGRFISSDTSSLLSASVRFILAAFVLIIVIAFSKKGFIKINKSQIASITMLGFFGIYVYNLCFFYGLKYIDASRASLIVAINPAVIATVSYFLFKEKMSTIKTVGISFCLFGAGIVIIGNNLSTLLSNKGDMIGDISILGCVISWVIYSVFGRKTINEIGALYTVAYSVIAGALMLTVTALVTGDINSAALISLSMSDLISLIYLGVVGSAIAYVLYYDGIGKIGATRAGVFIALNPLTAILGGVLFLHEKFTVSICIGGILIIAGIAMTNKKTAK</sequence>
<feature type="transmembrane region" description="Helical" evidence="8">
    <location>
        <begin position="12"/>
        <end position="32"/>
    </location>
</feature>
<dbReference type="Pfam" id="PF00892">
    <property type="entry name" value="EamA"/>
    <property type="match status" value="2"/>
</dbReference>
<accession>A0A1N6MSG1</accession>
<organism evidence="11 12">
    <name type="scientific">Xenorhabdus innexi</name>
    <dbReference type="NCBI Taxonomy" id="290109"/>
    <lineage>
        <taxon>Bacteria</taxon>
        <taxon>Pseudomonadati</taxon>
        <taxon>Pseudomonadota</taxon>
        <taxon>Gammaproteobacteria</taxon>
        <taxon>Enterobacterales</taxon>
        <taxon>Morganellaceae</taxon>
        <taxon>Xenorhabdus</taxon>
    </lineage>
</organism>
<dbReference type="EMBL" id="FTLG01000031">
    <property type="protein sequence ID" value="SIP71783.1"/>
    <property type="molecule type" value="Genomic_DNA"/>
</dbReference>
<dbReference type="PANTHER" id="PTHR32322">
    <property type="entry name" value="INNER MEMBRANE TRANSPORTER"/>
    <property type="match status" value="1"/>
</dbReference>
<keyword evidence="6 8" id="KW-0472">Membrane</keyword>
<dbReference type="GO" id="GO:0005886">
    <property type="term" value="C:plasma membrane"/>
    <property type="evidence" value="ECO:0007669"/>
    <property type="project" value="UniProtKB-SubCell"/>
</dbReference>
<evidence type="ECO:0000259" key="9">
    <source>
        <dbReference type="Pfam" id="PF00892"/>
    </source>
</evidence>
<feature type="transmembrane region" description="Helical" evidence="8">
    <location>
        <begin position="99"/>
        <end position="120"/>
    </location>
</feature>
<dbReference type="EMBL" id="NIBU01000015">
    <property type="protein sequence ID" value="PHM36308.1"/>
    <property type="molecule type" value="Genomic_DNA"/>
</dbReference>
<reference evidence="11" key="1">
    <citation type="submission" date="2016-12" db="EMBL/GenBank/DDBJ databases">
        <authorList>
            <person name="Song W.-J."/>
            <person name="Kurnit D.M."/>
        </authorList>
    </citation>
    <scope>NUCLEOTIDE SEQUENCE [LARGE SCALE GENOMIC DNA]</scope>
    <source>
        <strain evidence="11">HGB1681</strain>
    </source>
</reference>
<feature type="transmembrane region" description="Helical" evidence="8">
    <location>
        <begin position="215"/>
        <end position="243"/>
    </location>
</feature>
<evidence type="ECO:0000256" key="1">
    <source>
        <dbReference type="ARBA" id="ARBA00004651"/>
    </source>
</evidence>
<dbReference type="Gene3D" id="1.10.3730.20">
    <property type="match status" value="1"/>
</dbReference>
<name>A0A1N6MSG1_9GAMM</name>
<feature type="transmembrane region" description="Helical" evidence="8">
    <location>
        <begin position="71"/>
        <end position="93"/>
    </location>
</feature>
<feature type="transmembrane region" description="Helical" evidence="8">
    <location>
        <begin position="255"/>
        <end position="272"/>
    </location>
</feature>
<protein>
    <recommendedName>
        <fullName evidence="7">Threonine/homoserine exporter RhtA</fullName>
    </recommendedName>
</protein>
<evidence type="ECO:0000256" key="3">
    <source>
        <dbReference type="ARBA" id="ARBA00022475"/>
    </source>
</evidence>
<feature type="transmembrane region" description="Helical" evidence="8">
    <location>
        <begin position="189"/>
        <end position="209"/>
    </location>
</feature>